<name>A0A917E2P5_9HYPH</name>
<dbReference type="Pfam" id="PF00892">
    <property type="entry name" value="EamA"/>
    <property type="match status" value="2"/>
</dbReference>
<dbReference type="PANTHER" id="PTHR32322:SF18">
    <property type="entry name" value="S-ADENOSYLMETHIONINE_S-ADENOSYLHOMOCYSTEINE TRANSPORTER"/>
    <property type="match status" value="1"/>
</dbReference>
<evidence type="ECO:0000256" key="5">
    <source>
        <dbReference type="ARBA" id="ARBA00023136"/>
    </source>
</evidence>
<dbReference type="InterPro" id="IPR000620">
    <property type="entry name" value="EamA_dom"/>
</dbReference>
<dbReference type="RefSeq" id="WP_188907193.1">
    <property type="nucleotide sequence ID" value="NZ_BMIQ01000001.1"/>
</dbReference>
<dbReference type="Proteomes" id="UP000644699">
    <property type="component" value="Unassembled WGS sequence"/>
</dbReference>
<reference evidence="8" key="1">
    <citation type="journal article" date="2014" name="Int. J. Syst. Evol. Microbiol.">
        <title>Complete genome sequence of Corynebacterium casei LMG S-19264T (=DSM 44701T), isolated from a smear-ripened cheese.</title>
        <authorList>
            <consortium name="US DOE Joint Genome Institute (JGI-PGF)"/>
            <person name="Walter F."/>
            <person name="Albersmeier A."/>
            <person name="Kalinowski J."/>
            <person name="Ruckert C."/>
        </authorList>
    </citation>
    <scope>NUCLEOTIDE SEQUENCE</scope>
    <source>
        <strain evidence="8">CGMCC 1.15367</strain>
    </source>
</reference>
<evidence type="ECO:0000256" key="3">
    <source>
        <dbReference type="ARBA" id="ARBA00022692"/>
    </source>
</evidence>
<evidence type="ECO:0000256" key="6">
    <source>
        <dbReference type="SAM" id="Phobius"/>
    </source>
</evidence>
<feature type="domain" description="EamA" evidence="7">
    <location>
        <begin position="156"/>
        <end position="289"/>
    </location>
</feature>
<keyword evidence="9" id="KW-1185">Reference proteome</keyword>
<feature type="transmembrane region" description="Helical" evidence="6">
    <location>
        <begin position="70"/>
        <end position="91"/>
    </location>
</feature>
<organism evidence="8 9">
    <name type="scientific">Aureimonas endophytica</name>
    <dbReference type="NCBI Taxonomy" id="2027858"/>
    <lineage>
        <taxon>Bacteria</taxon>
        <taxon>Pseudomonadati</taxon>
        <taxon>Pseudomonadota</taxon>
        <taxon>Alphaproteobacteria</taxon>
        <taxon>Hyphomicrobiales</taxon>
        <taxon>Aurantimonadaceae</taxon>
        <taxon>Aureimonas</taxon>
    </lineage>
</organism>
<feature type="transmembrane region" description="Helical" evidence="6">
    <location>
        <begin position="158"/>
        <end position="175"/>
    </location>
</feature>
<keyword evidence="2" id="KW-1003">Cell membrane</keyword>
<feature type="transmembrane region" description="Helical" evidence="6">
    <location>
        <begin position="41"/>
        <end position="58"/>
    </location>
</feature>
<dbReference type="SUPFAM" id="SSF103481">
    <property type="entry name" value="Multidrug resistance efflux transporter EmrE"/>
    <property type="match status" value="2"/>
</dbReference>
<feature type="transmembrane region" description="Helical" evidence="6">
    <location>
        <begin position="130"/>
        <end position="152"/>
    </location>
</feature>
<comment type="caution">
    <text evidence="8">The sequence shown here is derived from an EMBL/GenBank/DDBJ whole genome shotgun (WGS) entry which is preliminary data.</text>
</comment>
<feature type="domain" description="EamA" evidence="7">
    <location>
        <begin position="9"/>
        <end position="139"/>
    </location>
</feature>
<feature type="transmembrane region" description="Helical" evidence="6">
    <location>
        <begin position="97"/>
        <end position="118"/>
    </location>
</feature>
<protein>
    <submittedName>
        <fullName evidence="8">Membrane protein</fullName>
    </submittedName>
</protein>
<evidence type="ECO:0000313" key="9">
    <source>
        <dbReference type="Proteomes" id="UP000644699"/>
    </source>
</evidence>
<gene>
    <name evidence="8" type="ORF">GCM10011390_11280</name>
</gene>
<accession>A0A917E2P5</accession>
<reference evidence="8" key="2">
    <citation type="submission" date="2020-09" db="EMBL/GenBank/DDBJ databases">
        <authorList>
            <person name="Sun Q."/>
            <person name="Zhou Y."/>
        </authorList>
    </citation>
    <scope>NUCLEOTIDE SEQUENCE</scope>
    <source>
        <strain evidence="8">CGMCC 1.15367</strain>
    </source>
</reference>
<evidence type="ECO:0000256" key="2">
    <source>
        <dbReference type="ARBA" id="ARBA00022475"/>
    </source>
</evidence>
<dbReference type="InterPro" id="IPR050638">
    <property type="entry name" value="AA-Vitamin_Transporters"/>
</dbReference>
<proteinExistence type="predicted"/>
<evidence type="ECO:0000259" key="7">
    <source>
        <dbReference type="Pfam" id="PF00892"/>
    </source>
</evidence>
<dbReference type="AlphaFoldDB" id="A0A917E2P5"/>
<feature type="transmembrane region" description="Helical" evidence="6">
    <location>
        <begin position="187"/>
        <end position="204"/>
    </location>
</feature>
<evidence type="ECO:0000313" key="8">
    <source>
        <dbReference type="EMBL" id="GGD94275.1"/>
    </source>
</evidence>
<dbReference type="PANTHER" id="PTHR32322">
    <property type="entry name" value="INNER MEMBRANE TRANSPORTER"/>
    <property type="match status" value="1"/>
</dbReference>
<keyword evidence="3 6" id="KW-0812">Transmembrane</keyword>
<dbReference type="GO" id="GO:0005886">
    <property type="term" value="C:plasma membrane"/>
    <property type="evidence" value="ECO:0007669"/>
    <property type="project" value="UniProtKB-SubCell"/>
</dbReference>
<feature type="transmembrane region" description="Helical" evidence="6">
    <location>
        <begin position="249"/>
        <end position="267"/>
    </location>
</feature>
<evidence type="ECO:0000256" key="1">
    <source>
        <dbReference type="ARBA" id="ARBA00004651"/>
    </source>
</evidence>
<evidence type="ECO:0000256" key="4">
    <source>
        <dbReference type="ARBA" id="ARBA00022989"/>
    </source>
</evidence>
<sequence>MKRLLAHPYLLLAVTSFFWGGNAVAGRLAIGHVSPMVITSLRWLVAVLILAPFALRDVRRDWPAIRPRLPLLFVLGAAGFTVFNAIFYAALLHTTAINVMIEQASMPLVVFLAGFVLFRTPASLPQIVGFSLTLVGVAVPAAHGHLATLLALDLNRGDAMMMAAVVIYGLYTIALRYKPAIHWRSMIFVLSASALVASLPFLAYETATGTAQWPDLEGALIVLYIALGPSLAGQTLYIRGVEMIGPNRANLFINLTPIFGAALAMAVLGEDLFPYHIAALVFVLGGIALAEKGRLSAEAPAAPPVPEDGETA</sequence>
<keyword evidence="5 6" id="KW-0472">Membrane</keyword>
<dbReference type="EMBL" id="BMIQ01000001">
    <property type="protein sequence ID" value="GGD94275.1"/>
    <property type="molecule type" value="Genomic_DNA"/>
</dbReference>
<comment type="subcellular location">
    <subcellularLocation>
        <location evidence="1">Cell membrane</location>
        <topology evidence="1">Multi-pass membrane protein</topology>
    </subcellularLocation>
</comment>
<dbReference type="InterPro" id="IPR037185">
    <property type="entry name" value="EmrE-like"/>
</dbReference>
<feature type="transmembrane region" description="Helical" evidence="6">
    <location>
        <begin position="273"/>
        <end position="290"/>
    </location>
</feature>
<feature type="transmembrane region" description="Helical" evidence="6">
    <location>
        <begin position="216"/>
        <end position="237"/>
    </location>
</feature>
<keyword evidence="4 6" id="KW-1133">Transmembrane helix</keyword>